<dbReference type="SUPFAM" id="SSF47473">
    <property type="entry name" value="EF-hand"/>
    <property type="match status" value="1"/>
</dbReference>
<dbReference type="AlphaFoldDB" id="A0AAD9LUJ5"/>
<gene>
    <name evidence="4" type="ORF">P3T76_001447</name>
</gene>
<dbReference type="SMART" id="SM00054">
    <property type="entry name" value="EFh"/>
    <property type="match status" value="2"/>
</dbReference>
<feature type="compositionally biased region" description="Basic and acidic residues" evidence="2">
    <location>
        <begin position="159"/>
        <end position="175"/>
    </location>
</feature>
<dbReference type="InterPro" id="IPR011992">
    <property type="entry name" value="EF-hand-dom_pair"/>
</dbReference>
<dbReference type="PROSITE" id="PS50222">
    <property type="entry name" value="EF_HAND_2"/>
    <property type="match status" value="2"/>
</dbReference>
<feature type="domain" description="EF-hand" evidence="3">
    <location>
        <begin position="43"/>
        <end position="78"/>
    </location>
</feature>
<sequence length="924" mass="105642">MGSDRTKTTGIVKLHVGFEEVLAKKEITGNGKTREKRGVASAELFTIWKKLFYLLDQNNNGCIDRNEFTDVFVNHLDEMTATSDGRKLLQLLFGDESNQENDITPTQQQISTLFALMDTNRDNEIEWTEYLRFLQQRQKHIYTEDENLIVDIPEVISEQKHELRRKNREDRRKPSNIESNQDELPPERTQEALPTAPQEPAAPKRPGKVSSSEGKRLKLHYSNQEQSRLQQQVTALESILVIERRRYAELAADRQALMRSYQQLHLKHQNELLQEQTKAKWMKQTIERQQQQLAEREQLRRDQNEASIVLQSTVRSRLEQKRYQSLKLQRVNAAVTIQCLIRQMKAKKQFQVLKELDRVVKLRTTCASKMQRFIRYHVYRKERAMLVEARELSATILQKNSRRMIAGKAWRAQKMMVLKLQCWIRQRRAVRHLTQRRIAVSTVKSSVLRWFTRSKYVKIVTSSRTIQKWWRRASVERSAYMTRVEASLCIQSAWKRRITRKWFEREWQRQEKYIADLEATICIQAAWRGRRQRSKSVKSRGNTPRYNDDSAIEALLYDLVAMIEAGVVIPSVLDESTMVSNEVVALGEMLQEDPLVLDEQEVLLSGDKHETVLEVMRVMNDLVEAVISADSDEIAGSEGHIELLHDESGGDQSCLDQEVVFKENFNLNDVEKSDSSNVDAVVKTDNSDLAHSESIGSLDEESFSIIRTLLEEMVEKMTTISKVTVLQDISDNEEDGINASGGENIVPQAVNEVEVTGSDEPLVISEGEINNSLEEAPKKEDQSDNAPTRGSQNERDNNSIPVHQGPEGVAIAPTLTDLPTDDEPPSIFDTETVEGDLLIPDAIDSDEANSDNEEAEGSSIDSTDLMMEAEAMAIFQDTPDNDTLSVVASTSRRRKTSRVDSLVLLADVDKLNAQNNIDNRFSEN</sequence>
<evidence type="ECO:0000256" key="1">
    <source>
        <dbReference type="ARBA" id="ARBA00022837"/>
    </source>
</evidence>
<evidence type="ECO:0000259" key="3">
    <source>
        <dbReference type="PROSITE" id="PS50222"/>
    </source>
</evidence>
<dbReference type="Proteomes" id="UP001259832">
    <property type="component" value="Unassembled WGS sequence"/>
</dbReference>
<dbReference type="InterPro" id="IPR000048">
    <property type="entry name" value="IQ_motif_EF-hand-BS"/>
</dbReference>
<protein>
    <submittedName>
        <fullName evidence="4">Unconventional myosin-Va</fullName>
    </submittedName>
</protein>
<keyword evidence="5" id="KW-1185">Reference proteome</keyword>
<dbReference type="InterPro" id="IPR018247">
    <property type="entry name" value="EF_Hand_1_Ca_BS"/>
</dbReference>
<keyword evidence="1" id="KW-0106">Calcium</keyword>
<dbReference type="Pfam" id="PF00612">
    <property type="entry name" value="IQ"/>
    <property type="match status" value="3"/>
</dbReference>
<dbReference type="Gene3D" id="1.20.5.190">
    <property type="match status" value="2"/>
</dbReference>
<dbReference type="Pfam" id="PF13499">
    <property type="entry name" value="EF-hand_7"/>
    <property type="match status" value="1"/>
</dbReference>
<feature type="region of interest" description="Disordered" evidence="2">
    <location>
        <begin position="757"/>
        <end position="807"/>
    </location>
</feature>
<dbReference type="InterPro" id="IPR027417">
    <property type="entry name" value="P-loop_NTPase"/>
</dbReference>
<dbReference type="InterPro" id="IPR002048">
    <property type="entry name" value="EF_hand_dom"/>
</dbReference>
<proteinExistence type="predicted"/>
<dbReference type="EMBL" id="JASMQC010000002">
    <property type="protein sequence ID" value="KAK1947437.1"/>
    <property type="molecule type" value="Genomic_DNA"/>
</dbReference>
<dbReference type="Gene3D" id="1.10.238.10">
    <property type="entry name" value="EF-hand"/>
    <property type="match status" value="1"/>
</dbReference>
<dbReference type="SUPFAM" id="SSF52540">
    <property type="entry name" value="P-loop containing nucleoside triphosphate hydrolases"/>
    <property type="match status" value="1"/>
</dbReference>
<comment type="caution">
    <text evidence="4">The sequence shown here is derived from an EMBL/GenBank/DDBJ whole genome shotgun (WGS) entry which is preliminary data.</text>
</comment>
<evidence type="ECO:0000313" key="4">
    <source>
        <dbReference type="EMBL" id="KAK1947437.1"/>
    </source>
</evidence>
<evidence type="ECO:0000313" key="5">
    <source>
        <dbReference type="Proteomes" id="UP001259832"/>
    </source>
</evidence>
<accession>A0AAD9LUJ5</accession>
<evidence type="ECO:0000256" key="2">
    <source>
        <dbReference type="SAM" id="MobiDB-lite"/>
    </source>
</evidence>
<dbReference type="GO" id="GO:0005509">
    <property type="term" value="F:calcium ion binding"/>
    <property type="evidence" value="ECO:0007669"/>
    <property type="project" value="InterPro"/>
</dbReference>
<reference evidence="4" key="1">
    <citation type="submission" date="2023-08" db="EMBL/GenBank/DDBJ databases">
        <title>Reference Genome Resource for the Citrus Pathogen Phytophthora citrophthora.</title>
        <authorList>
            <person name="Moller H."/>
            <person name="Coetzee B."/>
            <person name="Rose L.J."/>
            <person name="Van Niekerk J.M."/>
        </authorList>
    </citation>
    <scope>NUCLEOTIDE SEQUENCE</scope>
    <source>
        <strain evidence="4">STE-U-9442</strain>
    </source>
</reference>
<organism evidence="4 5">
    <name type="scientific">Phytophthora citrophthora</name>
    <dbReference type="NCBI Taxonomy" id="4793"/>
    <lineage>
        <taxon>Eukaryota</taxon>
        <taxon>Sar</taxon>
        <taxon>Stramenopiles</taxon>
        <taxon>Oomycota</taxon>
        <taxon>Peronosporomycetes</taxon>
        <taxon>Peronosporales</taxon>
        <taxon>Peronosporaceae</taxon>
        <taxon>Phytophthora</taxon>
    </lineage>
</organism>
<dbReference type="SMART" id="SM00015">
    <property type="entry name" value="IQ"/>
    <property type="match status" value="6"/>
</dbReference>
<feature type="domain" description="EF-hand" evidence="3">
    <location>
        <begin position="105"/>
        <end position="140"/>
    </location>
</feature>
<dbReference type="PROSITE" id="PS50096">
    <property type="entry name" value="IQ"/>
    <property type="match status" value="2"/>
</dbReference>
<dbReference type="PROSITE" id="PS00018">
    <property type="entry name" value="EF_HAND_1"/>
    <property type="match status" value="2"/>
</dbReference>
<name>A0AAD9LUJ5_9STRA</name>
<feature type="region of interest" description="Disordered" evidence="2">
    <location>
        <begin position="159"/>
        <end position="214"/>
    </location>
</feature>